<dbReference type="SUPFAM" id="SSF100950">
    <property type="entry name" value="NagB/RpiA/CoA transferase-like"/>
    <property type="match status" value="1"/>
</dbReference>
<dbReference type="Pfam" id="PF01812">
    <property type="entry name" value="5-FTHF_cyc-lig"/>
    <property type="match status" value="1"/>
</dbReference>
<dbReference type="Gene3D" id="3.40.50.10420">
    <property type="entry name" value="NagB/RpiA/CoA transferase-like"/>
    <property type="match status" value="1"/>
</dbReference>
<evidence type="ECO:0000313" key="2">
    <source>
        <dbReference type="EMBL" id="KGN46126.1"/>
    </source>
</evidence>
<protein>
    <recommendedName>
        <fullName evidence="4">5-formyltetrahydrofolate cyclo-ligase</fullName>
    </recommendedName>
</protein>
<proteinExistence type="predicted"/>
<evidence type="ECO:0000256" key="1">
    <source>
        <dbReference type="SAM" id="MobiDB-lite"/>
    </source>
</evidence>
<dbReference type="InterPro" id="IPR037171">
    <property type="entry name" value="NagB/RpiA_transferase-like"/>
</dbReference>
<dbReference type="EMBL" id="CM002927">
    <property type="protein sequence ID" value="KGN46126.1"/>
    <property type="molecule type" value="Genomic_DNA"/>
</dbReference>
<dbReference type="Proteomes" id="UP000029981">
    <property type="component" value="Chromosome 6"/>
</dbReference>
<organism evidence="2 3">
    <name type="scientific">Cucumis sativus</name>
    <name type="common">Cucumber</name>
    <dbReference type="NCBI Taxonomy" id="3659"/>
    <lineage>
        <taxon>Eukaryota</taxon>
        <taxon>Viridiplantae</taxon>
        <taxon>Streptophyta</taxon>
        <taxon>Embryophyta</taxon>
        <taxon>Tracheophyta</taxon>
        <taxon>Spermatophyta</taxon>
        <taxon>Magnoliopsida</taxon>
        <taxon>eudicotyledons</taxon>
        <taxon>Gunneridae</taxon>
        <taxon>Pentapetalae</taxon>
        <taxon>rosids</taxon>
        <taxon>fabids</taxon>
        <taxon>Cucurbitales</taxon>
        <taxon>Cucurbitaceae</taxon>
        <taxon>Benincaseae</taxon>
        <taxon>Cucumis</taxon>
    </lineage>
</organism>
<dbReference type="InterPro" id="IPR024185">
    <property type="entry name" value="FTHF_cligase-like_sf"/>
</dbReference>
<feature type="region of interest" description="Disordered" evidence="1">
    <location>
        <begin position="231"/>
        <end position="258"/>
    </location>
</feature>
<dbReference type="Gramene" id="KGN46126">
    <property type="protein sequence ID" value="KGN46126"/>
    <property type="gene ID" value="Csa_6G055960"/>
</dbReference>
<dbReference type="STRING" id="3659.A0A0A0KED0"/>
<evidence type="ECO:0000313" key="3">
    <source>
        <dbReference type="Proteomes" id="UP000029981"/>
    </source>
</evidence>
<name>A0A0A0KED0_CUCSA</name>
<dbReference type="OMA" id="HIPRNVI"/>
<dbReference type="GO" id="GO:0005737">
    <property type="term" value="C:cytoplasm"/>
    <property type="evidence" value="ECO:0000318"/>
    <property type="project" value="GO_Central"/>
</dbReference>
<reference evidence="2 3" key="2">
    <citation type="journal article" date="2009" name="PLoS ONE">
        <title>An integrated genetic and cytogenetic map of the cucumber genome.</title>
        <authorList>
            <person name="Ren Y."/>
            <person name="Zhang Z."/>
            <person name="Liu J."/>
            <person name="Staub J.E."/>
            <person name="Han Y."/>
            <person name="Cheng Z."/>
            <person name="Li X."/>
            <person name="Lu J."/>
            <person name="Miao H."/>
            <person name="Kang H."/>
            <person name="Xie B."/>
            <person name="Gu X."/>
            <person name="Wang X."/>
            <person name="Du Y."/>
            <person name="Jin W."/>
            <person name="Huang S."/>
        </authorList>
    </citation>
    <scope>NUCLEOTIDE SEQUENCE [LARGE SCALE GENOMIC DNA]</scope>
    <source>
        <strain evidence="3">cv. 9930</strain>
    </source>
</reference>
<gene>
    <name evidence="2" type="ORF">Csa_6G055960</name>
</gene>
<reference evidence="2 3" key="1">
    <citation type="journal article" date="2009" name="Nat. Genet.">
        <title>The genome of the cucumber, Cucumis sativus L.</title>
        <authorList>
            <person name="Huang S."/>
            <person name="Li R."/>
            <person name="Zhang Z."/>
            <person name="Li L."/>
            <person name="Gu X."/>
            <person name="Fan W."/>
            <person name="Lucas W.J."/>
            <person name="Wang X."/>
            <person name="Xie B."/>
            <person name="Ni P."/>
            <person name="Ren Y."/>
            <person name="Zhu H."/>
            <person name="Li J."/>
            <person name="Lin K."/>
            <person name="Jin W."/>
            <person name="Fei Z."/>
            <person name="Li G."/>
            <person name="Staub J."/>
            <person name="Kilian A."/>
            <person name="van der Vossen E.A."/>
            <person name="Wu Y."/>
            <person name="Guo J."/>
            <person name="He J."/>
            <person name="Jia Z."/>
            <person name="Ren Y."/>
            <person name="Tian G."/>
            <person name="Lu Y."/>
            <person name="Ruan J."/>
            <person name="Qian W."/>
            <person name="Wang M."/>
            <person name="Huang Q."/>
            <person name="Li B."/>
            <person name="Xuan Z."/>
            <person name="Cao J."/>
            <person name="Asan"/>
            <person name="Wu Z."/>
            <person name="Zhang J."/>
            <person name="Cai Q."/>
            <person name="Bai Y."/>
            <person name="Zhao B."/>
            <person name="Han Y."/>
            <person name="Li Y."/>
            <person name="Li X."/>
            <person name="Wang S."/>
            <person name="Shi Q."/>
            <person name="Liu S."/>
            <person name="Cho W.K."/>
            <person name="Kim J.Y."/>
            <person name="Xu Y."/>
            <person name="Heller-Uszynska K."/>
            <person name="Miao H."/>
            <person name="Cheng Z."/>
            <person name="Zhang S."/>
            <person name="Wu J."/>
            <person name="Yang Y."/>
            <person name="Kang H."/>
            <person name="Li M."/>
            <person name="Liang H."/>
            <person name="Ren X."/>
            <person name="Shi Z."/>
            <person name="Wen M."/>
            <person name="Jian M."/>
            <person name="Yang H."/>
            <person name="Zhang G."/>
            <person name="Yang Z."/>
            <person name="Chen R."/>
            <person name="Liu S."/>
            <person name="Li J."/>
            <person name="Ma L."/>
            <person name="Liu H."/>
            <person name="Zhou Y."/>
            <person name="Zhao J."/>
            <person name="Fang X."/>
            <person name="Li G."/>
            <person name="Fang L."/>
            <person name="Li Y."/>
            <person name="Liu D."/>
            <person name="Zheng H."/>
            <person name="Zhang Y."/>
            <person name="Qin N."/>
            <person name="Li Z."/>
            <person name="Yang G."/>
            <person name="Yang S."/>
            <person name="Bolund L."/>
            <person name="Kristiansen K."/>
            <person name="Zheng H."/>
            <person name="Li S."/>
            <person name="Zhang X."/>
            <person name="Yang H."/>
            <person name="Wang J."/>
            <person name="Sun R."/>
            <person name="Zhang B."/>
            <person name="Jiang S."/>
            <person name="Wang J."/>
            <person name="Du Y."/>
            <person name="Li S."/>
        </authorList>
    </citation>
    <scope>NUCLEOTIDE SEQUENCE [LARGE SCALE GENOMIC DNA]</scope>
    <source>
        <strain evidence="3">cv. 9930</strain>
    </source>
</reference>
<dbReference type="InterPro" id="IPR002698">
    <property type="entry name" value="FTHF_cligase"/>
</dbReference>
<feature type="compositionally biased region" description="Basic residues" evidence="1">
    <location>
        <begin position="249"/>
        <end position="258"/>
    </location>
</feature>
<dbReference type="AlphaFoldDB" id="A0A0A0KED0"/>
<dbReference type="PANTHER" id="PTHR13017">
    <property type="entry name" value="5-FORMYLTETRAHYDROFOLATE CYCLO-LIGASE-RELATED"/>
    <property type="match status" value="1"/>
</dbReference>
<accession>A0A0A0KED0</accession>
<keyword evidence="3" id="KW-1185">Reference proteome</keyword>
<evidence type="ECO:0008006" key="4">
    <source>
        <dbReference type="Google" id="ProtNLM"/>
    </source>
</evidence>
<reference evidence="2 3" key="3">
    <citation type="journal article" date="2010" name="BMC Genomics">
        <title>Transcriptome sequencing and comparative analysis of cucumber flowers with different sex types.</title>
        <authorList>
            <person name="Guo S."/>
            <person name="Zheng Y."/>
            <person name="Joung J.G."/>
            <person name="Liu S."/>
            <person name="Zhang Z."/>
            <person name="Crasta O.R."/>
            <person name="Sobral B.W."/>
            <person name="Xu Y."/>
            <person name="Huang S."/>
            <person name="Fei Z."/>
        </authorList>
    </citation>
    <scope>NUCLEOTIDE SEQUENCE [LARGE SCALE GENOMIC DNA]</scope>
    <source>
        <strain evidence="3">cv. 9930</strain>
    </source>
</reference>
<sequence>MIGNKRSSSTYQAESSPKDVKPYEVYAKLYGKRKLQDMSTGGKKLLTSLPRLRTRFFSIVESGMLTPATIRKSCPSLGVAKYGKPIGLDEKIKVDLIVIGSVAVDPKTGAQLGKGEGFAELEYGMLRYMGAIDDSTLIVTSVRIILVLLAVNIKCPVVIQTSNSLAVHDCQLVDDIPVQKLLIHDVPVILTNTKIPKPQGIYWEMLSPEKLSQIRILRELKRRIERETGKLLPCGPSEKLPPTAQRTSKPGKRALSKK</sequence>
<reference evidence="2 3" key="4">
    <citation type="journal article" date="2011" name="BMC Genomics">
        <title>RNA-Seq improves annotation of protein-coding genes in the cucumber genome.</title>
        <authorList>
            <person name="Li Z."/>
            <person name="Zhang Z."/>
            <person name="Yan P."/>
            <person name="Huang S."/>
            <person name="Fei Z."/>
            <person name="Lin K."/>
        </authorList>
    </citation>
    <scope>NUCLEOTIDE SEQUENCE [LARGE SCALE GENOMIC DNA]</scope>
    <source>
        <strain evidence="3">cv. 9930</strain>
    </source>
</reference>
<dbReference type="PANTHER" id="PTHR13017:SF0">
    <property type="entry name" value="METHENYLTETRAHYDROFOLATE SYNTHASE DOMAIN-CONTAINING PROTEIN"/>
    <property type="match status" value="1"/>
</dbReference>